<sequence>MRELAALREQRPAPAARGPGPDMSARIARMEAEAAAYTTQVMGWLLAPRAGRGAMPGMNEPGRVAAPAADRAGRPRTEVLQRQTQRA</sequence>
<feature type="region of interest" description="Disordered" evidence="1">
    <location>
        <begin position="55"/>
        <end position="87"/>
    </location>
</feature>
<accession>A0AAP3UYZ0</accession>
<comment type="caution">
    <text evidence="2">The sequence shown here is derived from an EMBL/GenBank/DDBJ whole genome shotgun (WGS) entry which is preliminary data.</text>
</comment>
<gene>
    <name evidence="2" type="ORF">PZ740_07905</name>
</gene>
<name>A0AAP3UYZ0_9PROT</name>
<reference evidence="2 3" key="1">
    <citation type="submission" date="2023-03" db="EMBL/GenBank/DDBJ databases">
        <title>YIM 152171 draft genome.</title>
        <authorList>
            <person name="Yang Z."/>
        </authorList>
    </citation>
    <scope>NUCLEOTIDE SEQUENCE [LARGE SCALE GENOMIC DNA]</scope>
    <source>
        <strain evidence="2 3">YIM 152171</strain>
    </source>
</reference>
<dbReference type="AlphaFoldDB" id="A0AAP3UYZ0"/>
<proteinExistence type="predicted"/>
<feature type="compositionally biased region" description="Low complexity" evidence="1">
    <location>
        <begin position="61"/>
        <end position="70"/>
    </location>
</feature>
<dbReference type="RefSeq" id="WP_327788725.1">
    <property type="nucleotide sequence ID" value="NZ_JARGEQ010000082.1"/>
</dbReference>
<evidence type="ECO:0000313" key="3">
    <source>
        <dbReference type="Proteomes" id="UP001301140"/>
    </source>
</evidence>
<keyword evidence="3" id="KW-1185">Reference proteome</keyword>
<evidence type="ECO:0000256" key="1">
    <source>
        <dbReference type="SAM" id="MobiDB-lite"/>
    </source>
</evidence>
<feature type="compositionally biased region" description="Low complexity" evidence="1">
    <location>
        <begin position="12"/>
        <end position="24"/>
    </location>
</feature>
<dbReference type="Proteomes" id="UP001301140">
    <property type="component" value="Unassembled WGS sequence"/>
</dbReference>
<feature type="region of interest" description="Disordered" evidence="1">
    <location>
        <begin position="1"/>
        <end position="24"/>
    </location>
</feature>
<dbReference type="EMBL" id="JARGEQ010000082">
    <property type="protein sequence ID" value="MDF1586308.1"/>
    <property type="molecule type" value="Genomic_DNA"/>
</dbReference>
<organism evidence="2 3">
    <name type="scientific">Marinimicrococcus flavescens</name>
    <dbReference type="NCBI Taxonomy" id="3031815"/>
    <lineage>
        <taxon>Bacteria</taxon>
        <taxon>Pseudomonadati</taxon>
        <taxon>Pseudomonadota</taxon>
        <taxon>Alphaproteobacteria</taxon>
        <taxon>Geminicoccales</taxon>
        <taxon>Geminicoccaceae</taxon>
        <taxon>Marinimicrococcus</taxon>
    </lineage>
</organism>
<feature type="compositionally biased region" description="Basic and acidic residues" evidence="1">
    <location>
        <begin position="1"/>
        <end position="11"/>
    </location>
</feature>
<protein>
    <submittedName>
        <fullName evidence="2">Uncharacterized protein</fullName>
    </submittedName>
</protein>
<evidence type="ECO:0000313" key="2">
    <source>
        <dbReference type="EMBL" id="MDF1586308.1"/>
    </source>
</evidence>